<evidence type="ECO:0000256" key="1">
    <source>
        <dbReference type="PROSITE-ProRule" id="PRU00152"/>
    </source>
</evidence>
<dbReference type="Pfam" id="PF01477">
    <property type="entry name" value="PLAT"/>
    <property type="match status" value="1"/>
</dbReference>
<proteinExistence type="predicted"/>
<reference evidence="3" key="2">
    <citation type="submission" date="2025-09" db="UniProtKB">
        <authorList>
            <consortium name="Ensembl"/>
        </authorList>
    </citation>
    <scope>IDENTIFICATION</scope>
</reference>
<comment type="caution">
    <text evidence="1">Lacks conserved residue(s) required for the propagation of feature annotation.</text>
</comment>
<feature type="domain" description="PLAT" evidence="2">
    <location>
        <begin position="3"/>
        <end position="113"/>
    </location>
</feature>
<dbReference type="InterPro" id="IPR036392">
    <property type="entry name" value="PLAT/LH2_dom_sf"/>
</dbReference>
<name>A0A673H6G4_9TELE</name>
<accession>A0A673H6G4</accession>
<keyword evidence="4" id="KW-1185">Reference proteome</keyword>
<dbReference type="Gene3D" id="2.60.60.20">
    <property type="entry name" value="PLAT/LH2 domain"/>
    <property type="match status" value="1"/>
</dbReference>
<protein>
    <recommendedName>
        <fullName evidence="2">PLAT domain-containing protein</fullName>
    </recommendedName>
</protein>
<evidence type="ECO:0000313" key="4">
    <source>
        <dbReference type="Proteomes" id="UP000472270"/>
    </source>
</evidence>
<reference evidence="3" key="1">
    <citation type="submission" date="2025-08" db="UniProtKB">
        <authorList>
            <consortium name="Ensembl"/>
        </authorList>
    </citation>
    <scope>IDENTIFICATION</scope>
</reference>
<evidence type="ECO:0000313" key="3">
    <source>
        <dbReference type="Ensembl" id="ENSSRHP00000021358.1"/>
    </source>
</evidence>
<dbReference type="SMART" id="SM00308">
    <property type="entry name" value="LH2"/>
    <property type="match status" value="1"/>
</dbReference>
<dbReference type="SUPFAM" id="SSF49723">
    <property type="entry name" value="Lipase/lipooxygenase domain (PLAT/LH2 domain)"/>
    <property type="match status" value="1"/>
</dbReference>
<dbReference type="AlphaFoldDB" id="A0A673H6G4"/>
<sequence>MEAIYEVEVTTGSMIHAGTFDNIFITLIGTQGVSERTKLDSYGRDFKTGMVSSFFFSFYLNLKVLTEMSHQKENDWFCSLVNVRTPEKDLINFPCYRWMAVGEVIELRQLEQSWLEYQSRSVLPSPQFSGKMIYD</sequence>
<dbReference type="Ensembl" id="ENSSRHT00000022027.1">
    <property type="protein sequence ID" value="ENSSRHP00000021358.1"/>
    <property type="gene ID" value="ENSSRHG00000011362.1"/>
</dbReference>
<organism evidence="3 4">
    <name type="scientific">Sinocyclocheilus rhinocerous</name>
    <dbReference type="NCBI Taxonomy" id="307959"/>
    <lineage>
        <taxon>Eukaryota</taxon>
        <taxon>Metazoa</taxon>
        <taxon>Chordata</taxon>
        <taxon>Craniata</taxon>
        <taxon>Vertebrata</taxon>
        <taxon>Euteleostomi</taxon>
        <taxon>Actinopterygii</taxon>
        <taxon>Neopterygii</taxon>
        <taxon>Teleostei</taxon>
        <taxon>Ostariophysi</taxon>
        <taxon>Cypriniformes</taxon>
        <taxon>Cyprinidae</taxon>
        <taxon>Cyprininae</taxon>
        <taxon>Sinocyclocheilus</taxon>
    </lineage>
</organism>
<dbReference type="PROSITE" id="PS50095">
    <property type="entry name" value="PLAT"/>
    <property type="match status" value="1"/>
</dbReference>
<evidence type="ECO:0000259" key="2">
    <source>
        <dbReference type="PROSITE" id="PS50095"/>
    </source>
</evidence>
<dbReference type="Proteomes" id="UP000472270">
    <property type="component" value="Unassembled WGS sequence"/>
</dbReference>
<dbReference type="InterPro" id="IPR001024">
    <property type="entry name" value="PLAT/LH2_dom"/>
</dbReference>